<keyword evidence="3" id="KW-1185">Reference proteome</keyword>
<gene>
    <name evidence="2" type="ORF">KIH74_06320</name>
</gene>
<evidence type="ECO:0000313" key="3">
    <source>
        <dbReference type="Proteomes" id="UP001197247"/>
    </source>
</evidence>
<protein>
    <submittedName>
        <fullName evidence="2">Uncharacterized protein</fullName>
    </submittedName>
</protein>
<feature type="compositionally biased region" description="Polar residues" evidence="1">
    <location>
        <begin position="1"/>
        <end position="13"/>
    </location>
</feature>
<accession>A0ABS5TBR9</accession>
<evidence type="ECO:0000256" key="1">
    <source>
        <dbReference type="SAM" id="MobiDB-lite"/>
    </source>
</evidence>
<comment type="caution">
    <text evidence="2">The sequence shown here is derived from an EMBL/GenBank/DDBJ whole genome shotgun (WGS) entry which is preliminary data.</text>
</comment>
<name>A0ABS5TBR9_9ACTN</name>
<proteinExistence type="predicted"/>
<dbReference type="RefSeq" id="WP_214154826.1">
    <property type="nucleotide sequence ID" value="NZ_JAHBAY010000002.1"/>
</dbReference>
<organism evidence="2 3">
    <name type="scientific">Kineosporia corallincola</name>
    <dbReference type="NCBI Taxonomy" id="2835133"/>
    <lineage>
        <taxon>Bacteria</taxon>
        <taxon>Bacillati</taxon>
        <taxon>Actinomycetota</taxon>
        <taxon>Actinomycetes</taxon>
        <taxon>Kineosporiales</taxon>
        <taxon>Kineosporiaceae</taxon>
        <taxon>Kineosporia</taxon>
    </lineage>
</organism>
<feature type="region of interest" description="Disordered" evidence="1">
    <location>
        <begin position="1"/>
        <end position="43"/>
    </location>
</feature>
<evidence type="ECO:0000313" key="2">
    <source>
        <dbReference type="EMBL" id="MBT0768532.1"/>
    </source>
</evidence>
<sequence length="95" mass="9961">MTPQDDNIGQESPRSTEDRPRRLAAGIATDLGQPQANIGGRRSRHALGYETSAGQLDETAGEQRALTEGLDTAPQPCAGSGKRRPCAGSTTISAR</sequence>
<dbReference type="Proteomes" id="UP001197247">
    <property type="component" value="Unassembled WGS sequence"/>
</dbReference>
<reference evidence="2 3" key="1">
    <citation type="submission" date="2021-05" db="EMBL/GenBank/DDBJ databases">
        <title>Kineosporia and Streptomyces sp. nov. two new marine actinobacteria isolated from Coral.</title>
        <authorList>
            <person name="Buangrab K."/>
            <person name="Sutthacheep M."/>
            <person name="Yeemin T."/>
            <person name="Harunari E."/>
            <person name="Igarashi Y."/>
            <person name="Kanchanasin P."/>
            <person name="Tanasupawat S."/>
            <person name="Phongsopitanun W."/>
        </authorList>
    </citation>
    <scope>NUCLEOTIDE SEQUENCE [LARGE SCALE GENOMIC DNA]</scope>
    <source>
        <strain evidence="2 3">J2-2</strain>
    </source>
</reference>
<dbReference type="EMBL" id="JAHBAY010000002">
    <property type="protein sequence ID" value="MBT0768532.1"/>
    <property type="molecule type" value="Genomic_DNA"/>
</dbReference>
<feature type="region of interest" description="Disordered" evidence="1">
    <location>
        <begin position="70"/>
        <end position="95"/>
    </location>
</feature>